<keyword evidence="1" id="KW-0812">Transmembrane</keyword>
<organism evidence="2 3">
    <name type="scientific">Catellatospora chokoriensis</name>
    <dbReference type="NCBI Taxonomy" id="310353"/>
    <lineage>
        <taxon>Bacteria</taxon>
        <taxon>Bacillati</taxon>
        <taxon>Actinomycetota</taxon>
        <taxon>Actinomycetes</taxon>
        <taxon>Micromonosporales</taxon>
        <taxon>Micromonosporaceae</taxon>
        <taxon>Catellatospora</taxon>
    </lineage>
</organism>
<feature type="transmembrane region" description="Helical" evidence="1">
    <location>
        <begin position="182"/>
        <end position="200"/>
    </location>
</feature>
<keyword evidence="3" id="KW-1185">Reference proteome</keyword>
<evidence type="ECO:0000313" key="2">
    <source>
        <dbReference type="EMBL" id="GIF92353.1"/>
    </source>
</evidence>
<comment type="caution">
    <text evidence="2">The sequence shown here is derived from an EMBL/GenBank/DDBJ whole genome shotgun (WGS) entry which is preliminary data.</text>
</comment>
<evidence type="ECO:0000256" key="1">
    <source>
        <dbReference type="SAM" id="Phobius"/>
    </source>
</evidence>
<keyword evidence="1" id="KW-1133">Transmembrane helix</keyword>
<gene>
    <name evidence="2" type="ORF">Cch02nite_57970</name>
</gene>
<keyword evidence="1" id="KW-0472">Membrane</keyword>
<reference evidence="2 3" key="1">
    <citation type="submission" date="2021-01" db="EMBL/GenBank/DDBJ databases">
        <title>Whole genome shotgun sequence of Catellatospora chokoriensis NBRC 107358.</title>
        <authorList>
            <person name="Komaki H."/>
            <person name="Tamura T."/>
        </authorList>
    </citation>
    <scope>NUCLEOTIDE SEQUENCE [LARGE SCALE GENOMIC DNA]</scope>
    <source>
        <strain evidence="2 3">NBRC 107358</strain>
    </source>
</reference>
<evidence type="ECO:0000313" key="3">
    <source>
        <dbReference type="Proteomes" id="UP000619293"/>
    </source>
</evidence>
<protein>
    <recommendedName>
        <fullName evidence="4">PAP2 superfamily protein</fullName>
    </recommendedName>
</protein>
<dbReference type="AlphaFoldDB" id="A0A8J3NU16"/>
<dbReference type="EMBL" id="BONG01000044">
    <property type="protein sequence ID" value="GIF92353.1"/>
    <property type="molecule type" value="Genomic_DNA"/>
</dbReference>
<dbReference type="InterPro" id="IPR036938">
    <property type="entry name" value="PAP2/HPO_sf"/>
</dbReference>
<dbReference type="SUPFAM" id="SSF48317">
    <property type="entry name" value="Acid phosphatase/Vanadium-dependent haloperoxidase"/>
    <property type="match status" value="1"/>
</dbReference>
<evidence type="ECO:0008006" key="4">
    <source>
        <dbReference type="Google" id="ProtNLM"/>
    </source>
</evidence>
<dbReference type="RefSeq" id="WP_191843762.1">
    <property type="nucleotide sequence ID" value="NZ_BAAALB010000038.1"/>
</dbReference>
<name>A0A8J3NU16_9ACTN</name>
<sequence>MTDTIAPPRATGSGRAAALVSEVLHPGIFSLVLPPAVGAVAAGWGGALWGLLACVFTAGIPLLIILGGVRRGRLSNHHMDRREERAAPLGLSVVSVAAGLGLLTFLNAPAPLRATVAALGAALAVTTLVNLWWKLSAHAATVSAAAVVLTAALGGPGAVSWLMVAVVCWARLRLGAHDPAQIGAGVLAGAGSAVLAWTVLS</sequence>
<accession>A0A8J3NU16</accession>
<proteinExistence type="predicted"/>
<feature type="transmembrane region" description="Helical" evidence="1">
    <location>
        <begin position="47"/>
        <end position="69"/>
    </location>
</feature>
<feature type="transmembrane region" description="Helical" evidence="1">
    <location>
        <begin position="89"/>
        <end position="108"/>
    </location>
</feature>
<feature type="transmembrane region" description="Helical" evidence="1">
    <location>
        <begin position="145"/>
        <end position="170"/>
    </location>
</feature>
<dbReference type="Proteomes" id="UP000619293">
    <property type="component" value="Unassembled WGS sequence"/>
</dbReference>
<feature type="transmembrane region" description="Helical" evidence="1">
    <location>
        <begin position="114"/>
        <end position="133"/>
    </location>
</feature>